<dbReference type="EMBL" id="QXGF01000095">
    <property type="protein sequence ID" value="KAE8947010.1"/>
    <property type="molecule type" value="Genomic_DNA"/>
</dbReference>
<dbReference type="EMBL" id="QXFY01000047">
    <property type="protein sequence ID" value="KAE9360422.1"/>
    <property type="molecule type" value="Genomic_DNA"/>
</dbReference>
<evidence type="ECO:0000313" key="15">
    <source>
        <dbReference type="Proteomes" id="UP000437068"/>
    </source>
</evidence>
<dbReference type="EMBL" id="QXGB01000253">
    <property type="protein sequence ID" value="KAE9222487.1"/>
    <property type="molecule type" value="Genomic_DNA"/>
</dbReference>
<evidence type="ECO:0000313" key="12">
    <source>
        <dbReference type="EMBL" id="KAE9360422.1"/>
    </source>
</evidence>
<dbReference type="EMBL" id="QXGA01000320">
    <property type="protein sequence ID" value="KAE9147912.1"/>
    <property type="molecule type" value="Genomic_DNA"/>
</dbReference>
<evidence type="ECO:0000313" key="21">
    <source>
        <dbReference type="Proteomes" id="UP000486351"/>
    </source>
</evidence>
<evidence type="ECO:0008006" key="23">
    <source>
        <dbReference type="Google" id="ProtNLM"/>
    </source>
</evidence>
<evidence type="ECO:0000313" key="13">
    <source>
        <dbReference type="Proteomes" id="UP000429523"/>
    </source>
</evidence>
<dbReference type="Proteomes" id="UP000433483">
    <property type="component" value="Unassembled WGS sequence"/>
</dbReference>
<reference evidence="13 14" key="1">
    <citation type="submission" date="2018-08" db="EMBL/GenBank/DDBJ databases">
        <title>Genomic investigation of the strawberry pathogen Phytophthora fragariae indicates pathogenicity is determined by transcriptional variation in three key races.</title>
        <authorList>
            <person name="Adams T.M."/>
            <person name="Armitage A.D."/>
            <person name="Sobczyk M.K."/>
            <person name="Bates H.J."/>
            <person name="Dunwell J.M."/>
            <person name="Nellist C.F."/>
            <person name="Harrison R.J."/>
        </authorList>
    </citation>
    <scope>NUCLEOTIDE SEQUENCE [LARGE SCALE GENOMIC DNA]</scope>
    <source>
        <strain evidence="11 15">A4</strain>
        <strain evidence="10 16">BC-1</strain>
        <strain evidence="9 20">BC-23</strain>
        <strain evidence="8 14">NOV-27</strain>
        <strain evidence="7 17">NOV-5</strain>
        <strain evidence="6 18">NOV-71</strain>
        <strain evidence="12 21">NOV-77</strain>
        <strain evidence="3 13">NOV-9</strain>
        <strain evidence="5 22">ONT-3</strain>
        <strain evidence="4 19">SCRP245</strain>
    </source>
</reference>
<evidence type="ECO:0000313" key="16">
    <source>
        <dbReference type="Proteomes" id="UP000440367"/>
    </source>
</evidence>
<evidence type="ECO:0000313" key="4">
    <source>
        <dbReference type="EMBL" id="KAE9022610.1"/>
    </source>
</evidence>
<evidence type="ECO:0000313" key="22">
    <source>
        <dbReference type="Proteomes" id="UP000488956"/>
    </source>
</evidence>
<dbReference type="Proteomes" id="UP000440732">
    <property type="component" value="Unassembled WGS sequence"/>
</dbReference>
<protein>
    <recommendedName>
        <fullName evidence="23">Secreted protein</fullName>
    </recommendedName>
</protein>
<evidence type="ECO:0000313" key="14">
    <source>
        <dbReference type="Proteomes" id="UP000433483"/>
    </source>
</evidence>
<proteinExistence type="predicted"/>
<feature type="region of interest" description="Disordered" evidence="1">
    <location>
        <begin position="23"/>
        <end position="45"/>
    </location>
</feature>
<keyword evidence="2" id="KW-0732">Signal</keyword>
<evidence type="ECO:0000313" key="10">
    <source>
        <dbReference type="EMBL" id="KAE9255060.1"/>
    </source>
</evidence>
<evidence type="ECO:0000313" key="3">
    <source>
        <dbReference type="EMBL" id="KAE8947010.1"/>
    </source>
</evidence>
<evidence type="ECO:0000313" key="5">
    <source>
        <dbReference type="EMBL" id="KAE9124457.1"/>
    </source>
</evidence>
<comment type="caution">
    <text evidence="3">The sequence shown here is derived from an EMBL/GenBank/DDBJ whole genome shotgun (WGS) entry which is preliminary data.</text>
</comment>
<dbReference type="Proteomes" id="UP000488956">
    <property type="component" value="Unassembled WGS sequence"/>
</dbReference>
<accession>A0A6A3FSH3</accession>
<dbReference type="EMBL" id="QXFZ01000189">
    <property type="protein sequence ID" value="KAE9127991.1"/>
    <property type="molecule type" value="Genomic_DNA"/>
</dbReference>
<evidence type="ECO:0000313" key="6">
    <source>
        <dbReference type="EMBL" id="KAE9127991.1"/>
    </source>
</evidence>
<dbReference type="Proteomes" id="UP000437068">
    <property type="component" value="Unassembled WGS sequence"/>
</dbReference>
<dbReference type="Proteomes" id="UP000429523">
    <property type="component" value="Unassembled WGS sequence"/>
</dbReference>
<dbReference type="Proteomes" id="UP000486351">
    <property type="component" value="Unassembled WGS sequence"/>
</dbReference>
<evidence type="ECO:0000256" key="2">
    <source>
        <dbReference type="SAM" id="SignalP"/>
    </source>
</evidence>
<evidence type="ECO:0000313" key="19">
    <source>
        <dbReference type="Proteomes" id="UP000460718"/>
    </source>
</evidence>
<feature type="signal peptide" evidence="2">
    <location>
        <begin position="1"/>
        <end position="23"/>
    </location>
</feature>
<dbReference type="EMBL" id="QXFX01000234">
    <property type="protein sequence ID" value="KAE9124457.1"/>
    <property type="molecule type" value="Genomic_DNA"/>
</dbReference>
<evidence type="ECO:0000313" key="8">
    <source>
        <dbReference type="EMBL" id="KAE9222487.1"/>
    </source>
</evidence>
<evidence type="ECO:0000313" key="18">
    <source>
        <dbReference type="Proteomes" id="UP000441208"/>
    </source>
</evidence>
<dbReference type="EMBL" id="QXGD01000067">
    <property type="protein sequence ID" value="KAE9255060.1"/>
    <property type="molecule type" value="Genomic_DNA"/>
</dbReference>
<evidence type="ECO:0000313" key="20">
    <source>
        <dbReference type="Proteomes" id="UP000476176"/>
    </source>
</evidence>
<feature type="chain" id="PRO_5036163849" description="Secreted protein" evidence="2">
    <location>
        <begin position="24"/>
        <end position="99"/>
    </location>
</feature>
<evidence type="ECO:0000313" key="7">
    <source>
        <dbReference type="EMBL" id="KAE9147912.1"/>
    </source>
</evidence>
<evidence type="ECO:0000313" key="9">
    <source>
        <dbReference type="EMBL" id="KAE9247157.1"/>
    </source>
</evidence>
<dbReference type="EMBL" id="QXGC01000154">
    <property type="protein sequence ID" value="KAE9247157.1"/>
    <property type="molecule type" value="Genomic_DNA"/>
</dbReference>
<dbReference type="EMBL" id="QXGE01000442">
    <property type="protein sequence ID" value="KAE9312396.1"/>
    <property type="molecule type" value="Genomic_DNA"/>
</dbReference>
<evidence type="ECO:0000256" key="1">
    <source>
        <dbReference type="SAM" id="MobiDB-lite"/>
    </source>
</evidence>
<dbReference type="Proteomes" id="UP000441208">
    <property type="component" value="Unassembled WGS sequence"/>
</dbReference>
<dbReference type="AlphaFoldDB" id="A0A6A3FSH3"/>
<keyword evidence="14" id="KW-1185">Reference proteome</keyword>
<evidence type="ECO:0000313" key="11">
    <source>
        <dbReference type="EMBL" id="KAE9312396.1"/>
    </source>
</evidence>
<dbReference type="Proteomes" id="UP000460718">
    <property type="component" value="Unassembled WGS sequence"/>
</dbReference>
<sequence>MGLFPSMLTIIIQLLSCKTYSSSHSPPARRLRVAQKPRSGRHTWSIEPKHHRGRFERKVGRPTVVASPLEIRRGPNSRPSAVCNTGILDQYYCDKFSRY</sequence>
<organism evidence="3 13">
    <name type="scientific">Phytophthora fragariae</name>
    <dbReference type="NCBI Taxonomy" id="53985"/>
    <lineage>
        <taxon>Eukaryota</taxon>
        <taxon>Sar</taxon>
        <taxon>Stramenopiles</taxon>
        <taxon>Oomycota</taxon>
        <taxon>Peronosporomycetes</taxon>
        <taxon>Peronosporales</taxon>
        <taxon>Peronosporaceae</taxon>
        <taxon>Phytophthora</taxon>
    </lineage>
</organism>
<dbReference type="EMBL" id="QXFW01000158">
    <property type="protein sequence ID" value="KAE9022610.1"/>
    <property type="molecule type" value="Genomic_DNA"/>
</dbReference>
<gene>
    <name evidence="11" type="ORF">PF001_g9257</name>
    <name evidence="10" type="ORF">PF002_g2539</name>
    <name evidence="9" type="ORF">PF004_g4453</name>
    <name evidence="8" type="ORF">PF005_g6673</name>
    <name evidence="7" type="ORF">PF006_g7455</name>
    <name evidence="6" type="ORF">PF007_g5417</name>
    <name evidence="12" type="ORF">PF008_g1823</name>
    <name evidence="3" type="ORF">PF009_g3372</name>
    <name evidence="5" type="ORF">PF010_g6002</name>
    <name evidence="4" type="ORF">PF011_g4373</name>
</gene>
<name>A0A6A3FSH3_9STRA</name>
<dbReference type="Proteomes" id="UP000440367">
    <property type="component" value="Unassembled WGS sequence"/>
</dbReference>
<feature type="compositionally biased region" description="Basic residues" evidence="1">
    <location>
        <begin position="27"/>
        <end position="41"/>
    </location>
</feature>
<evidence type="ECO:0000313" key="17">
    <source>
        <dbReference type="Proteomes" id="UP000440732"/>
    </source>
</evidence>
<dbReference type="Proteomes" id="UP000476176">
    <property type="component" value="Unassembled WGS sequence"/>
</dbReference>